<protein>
    <submittedName>
        <fullName evidence="1">Uncharacterized protein</fullName>
    </submittedName>
</protein>
<comment type="caution">
    <text evidence="1">The sequence shown here is derived from an EMBL/GenBank/DDBJ whole genome shotgun (WGS) entry which is preliminary data.</text>
</comment>
<feature type="non-terminal residue" evidence="1">
    <location>
        <position position="84"/>
    </location>
</feature>
<evidence type="ECO:0000313" key="1">
    <source>
        <dbReference type="EMBL" id="KAJ9580657.1"/>
    </source>
</evidence>
<sequence length="84" mass="9525">YLCVRQKCVRVWSECVCEACAHLCGACERSRVCVCMRARLCLCRIRCYKCYFMESSTIGGKIGRSVLTNECTTPASFRPLRSQA</sequence>
<gene>
    <name evidence="1" type="ORF">L9F63_024168</name>
</gene>
<dbReference type="Proteomes" id="UP001233999">
    <property type="component" value="Unassembled WGS sequence"/>
</dbReference>
<dbReference type="EMBL" id="JASPKZ010008223">
    <property type="protein sequence ID" value="KAJ9580657.1"/>
    <property type="molecule type" value="Genomic_DNA"/>
</dbReference>
<evidence type="ECO:0000313" key="2">
    <source>
        <dbReference type="Proteomes" id="UP001233999"/>
    </source>
</evidence>
<feature type="non-terminal residue" evidence="1">
    <location>
        <position position="1"/>
    </location>
</feature>
<organism evidence="1 2">
    <name type="scientific">Diploptera punctata</name>
    <name type="common">Pacific beetle cockroach</name>
    <dbReference type="NCBI Taxonomy" id="6984"/>
    <lineage>
        <taxon>Eukaryota</taxon>
        <taxon>Metazoa</taxon>
        <taxon>Ecdysozoa</taxon>
        <taxon>Arthropoda</taxon>
        <taxon>Hexapoda</taxon>
        <taxon>Insecta</taxon>
        <taxon>Pterygota</taxon>
        <taxon>Neoptera</taxon>
        <taxon>Polyneoptera</taxon>
        <taxon>Dictyoptera</taxon>
        <taxon>Blattodea</taxon>
        <taxon>Blaberoidea</taxon>
        <taxon>Blaberidae</taxon>
        <taxon>Diplopterinae</taxon>
        <taxon>Diploptera</taxon>
    </lineage>
</organism>
<name>A0AAD7ZHY3_DIPPU</name>
<reference evidence="1" key="2">
    <citation type="submission" date="2023-05" db="EMBL/GenBank/DDBJ databases">
        <authorList>
            <person name="Fouks B."/>
        </authorList>
    </citation>
    <scope>NUCLEOTIDE SEQUENCE</scope>
    <source>
        <strain evidence="1">Stay&amp;Tobe</strain>
        <tissue evidence="1">Testes</tissue>
    </source>
</reference>
<proteinExistence type="predicted"/>
<reference evidence="1" key="1">
    <citation type="journal article" date="2023" name="IScience">
        <title>Live-bearing cockroach genome reveals convergent evolutionary mechanisms linked to viviparity in insects and beyond.</title>
        <authorList>
            <person name="Fouks B."/>
            <person name="Harrison M.C."/>
            <person name="Mikhailova A.A."/>
            <person name="Marchal E."/>
            <person name="English S."/>
            <person name="Carruthers M."/>
            <person name="Jennings E.C."/>
            <person name="Chiamaka E.L."/>
            <person name="Frigard R.A."/>
            <person name="Pippel M."/>
            <person name="Attardo G.M."/>
            <person name="Benoit J.B."/>
            <person name="Bornberg-Bauer E."/>
            <person name="Tobe S.S."/>
        </authorList>
    </citation>
    <scope>NUCLEOTIDE SEQUENCE</scope>
    <source>
        <strain evidence="1">Stay&amp;Tobe</strain>
    </source>
</reference>
<keyword evidence="2" id="KW-1185">Reference proteome</keyword>
<dbReference type="AlphaFoldDB" id="A0AAD7ZHY3"/>
<accession>A0AAD7ZHY3</accession>